<feature type="compositionally biased region" description="Polar residues" evidence="2">
    <location>
        <begin position="181"/>
        <end position="192"/>
    </location>
</feature>
<evidence type="ECO:0000256" key="2">
    <source>
        <dbReference type="SAM" id="MobiDB-lite"/>
    </source>
</evidence>
<sequence>MQARRSPVSTRGSGSSPGRARVKLGTRVDDLLEENLSLKYQVQKLQAVLSSGSRTRRGEGGGSDEDEEEKFKSQIKRLQVFMNDHSTQSTALKEKLREAAEAAEALERGRGREAGAGRASSGTTRKRSAKRSAKAAKAGGASISDALRAALGDSYKGARGAAGGVSRTRGVGQHRGRSAAQGATSSGRSSGVSGAPTGKRKQTRAKRDDESPPGGRGHAASGKQVDLGVTSKDLEYIFDEVVSLKHKLAEAERKLHHSEEVNRHHPPQIHDEILLKQEMESMKESQERLIKQISAQQEVLASIFRHLSLSGMVPKGVRFDVSGAAANSKFDAGCYGDEDLHQTCMYGTRHPGVMSTKTALSKGSRLQGKQSSNILSRARNTLRNPVIRTRRDLQRNKSAERDKKFSLLSAGCSTYYMDDPKYVERALNFDRAACSDFEDF</sequence>
<feature type="coiled-coil region" evidence="1">
    <location>
        <begin position="241"/>
        <end position="296"/>
    </location>
</feature>
<feature type="region of interest" description="Disordered" evidence="2">
    <location>
        <begin position="85"/>
        <end position="225"/>
    </location>
</feature>
<feature type="region of interest" description="Disordered" evidence="2">
    <location>
        <begin position="47"/>
        <end position="72"/>
    </location>
</feature>
<proteinExistence type="predicted"/>
<reference evidence="3 4" key="1">
    <citation type="submission" date="2018-07" db="EMBL/GenBank/DDBJ databases">
        <title>The complete nuclear genome of the prasinophyte Chloropicon primus (CCMP1205).</title>
        <authorList>
            <person name="Pombert J.-F."/>
            <person name="Otis C."/>
            <person name="Turmel M."/>
            <person name="Lemieux C."/>
        </authorList>
    </citation>
    <scope>NUCLEOTIDE SEQUENCE [LARGE SCALE GENOMIC DNA]</scope>
    <source>
        <strain evidence="3 4">CCMP1205</strain>
    </source>
</reference>
<feature type="region of interest" description="Disordered" evidence="2">
    <location>
        <begin position="1"/>
        <end position="22"/>
    </location>
</feature>
<keyword evidence="4" id="KW-1185">Reference proteome</keyword>
<protein>
    <submittedName>
        <fullName evidence="3">Uncharacterized protein</fullName>
    </submittedName>
</protein>
<dbReference type="EMBL" id="CP031043">
    <property type="protein sequence ID" value="QDZ23349.1"/>
    <property type="molecule type" value="Genomic_DNA"/>
</dbReference>
<evidence type="ECO:0000256" key="1">
    <source>
        <dbReference type="SAM" id="Coils"/>
    </source>
</evidence>
<gene>
    <name evidence="3" type="ORF">A3770_10p58670</name>
</gene>
<feature type="compositionally biased region" description="Polar residues" evidence="2">
    <location>
        <begin position="7"/>
        <end position="16"/>
    </location>
</feature>
<evidence type="ECO:0000313" key="4">
    <source>
        <dbReference type="Proteomes" id="UP000316726"/>
    </source>
</evidence>
<evidence type="ECO:0000313" key="3">
    <source>
        <dbReference type="EMBL" id="QDZ23349.1"/>
    </source>
</evidence>
<feature type="compositionally biased region" description="Basic and acidic residues" evidence="2">
    <location>
        <begin position="92"/>
        <end position="115"/>
    </location>
</feature>
<dbReference type="AlphaFoldDB" id="A0A5B8MRX7"/>
<accession>A0A5B8MRX7</accession>
<feature type="compositionally biased region" description="Basic residues" evidence="2">
    <location>
        <begin position="124"/>
        <end position="134"/>
    </location>
</feature>
<name>A0A5B8MRX7_9CHLO</name>
<keyword evidence="1" id="KW-0175">Coiled coil</keyword>
<dbReference type="Proteomes" id="UP000316726">
    <property type="component" value="Chromosome 10"/>
</dbReference>
<organism evidence="3 4">
    <name type="scientific">Chloropicon primus</name>
    <dbReference type="NCBI Taxonomy" id="1764295"/>
    <lineage>
        <taxon>Eukaryota</taxon>
        <taxon>Viridiplantae</taxon>
        <taxon>Chlorophyta</taxon>
        <taxon>Chloropicophyceae</taxon>
        <taxon>Chloropicales</taxon>
        <taxon>Chloropicaceae</taxon>
        <taxon>Chloropicon</taxon>
    </lineage>
</organism>